<dbReference type="EMBL" id="PZQS01000009">
    <property type="protein sequence ID" value="PVD24097.1"/>
    <property type="molecule type" value="Genomic_DNA"/>
</dbReference>
<dbReference type="Proteomes" id="UP000245119">
    <property type="component" value="Linkage Group LG9"/>
</dbReference>
<feature type="region of interest" description="Disordered" evidence="1">
    <location>
        <begin position="1"/>
        <end position="24"/>
    </location>
</feature>
<proteinExistence type="predicted"/>
<evidence type="ECO:0000313" key="3">
    <source>
        <dbReference type="Proteomes" id="UP000245119"/>
    </source>
</evidence>
<dbReference type="SUPFAM" id="SSF55550">
    <property type="entry name" value="SH2 domain"/>
    <property type="match status" value="1"/>
</dbReference>
<name>A0A2T7NSE2_POMCA</name>
<evidence type="ECO:0000256" key="1">
    <source>
        <dbReference type="SAM" id="MobiDB-lite"/>
    </source>
</evidence>
<comment type="caution">
    <text evidence="2">The sequence shown here is derived from an EMBL/GenBank/DDBJ whole genome shotgun (WGS) entry which is preliminary data.</text>
</comment>
<protein>
    <recommendedName>
        <fullName evidence="4">SH2 domain-containing protein</fullName>
    </recommendedName>
</protein>
<evidence type="ECO:0008006" key="4">
    <source>
        <dbReference type="Google" id="ProtNLM"/>
    </source>
</evidence>
<dbReference type="AlphaFoldDB" id="A0A2T7NSE2"/>
<evidence type="ECO:0000313" key="2">
    <source>
        <dbReference type="EMBL" id="PVD24097.1"/>
    </source>
</evidence>
<feature type="compositionally biased region" description="Polar residues" evidence="1">
    <location>
        <begin position="614"/>
        <end position="636"/>
    </location>
</feature>
<accession>A0A2T7NSE2</accession>
<feature type="compositionally biased region" description="Basic and acidic residues" evidence="1">
    <location>
        <begin position="1"/>
        <end position="13"/>
    </location>
</feature>
<feature type="region of interest" description="Disordered" evidence="1">
    <location>
        <begin position="596"/>
        <end position="674"/>
    </location>
</feature>
<reference evidence="2 3" key="1">
    <citation type="submission" date="2018-04" db="EMBL/GenBank/DDBJ databases">
        <title>The genome of golden apple snail Pomacea canaliculata provides insight into stress tolerance and invasive adaptation.</title>
        <authorList>
            <person name="Liu C."/>
            <person name="Liu B."/>
            <person name="Ren Y."/>
            <person name="Zhang Y."/>
            <person name="Wang H."/>
            <person name="Li S."/>
            <person name="Jiang F."/>
            <person name="Yin L."/>
            <person name="Zhang G."/>
            <person name="Qian W."/>
            <person name="Fan W."/>
        </authorList>
    </citation>
    <scope>NUCLEOTIDE SEQUENCE [LARGE SCALE GENOMIC DNA]</scope>
    <source>
        <strain evidence="2">SZHN2017</strain>
        <tissue evidence="2">Muscle</tissue>
    </source>
</reference>
<dbReference type="InterPro" id="IPR036860">
    <property type="entry name" value="SH2_dom_sf"/>
</dbReference>
<feature type="region of interest" description="Disordered" evidence="1">
    <location>
        <begin position="54"/>
        <end position="89"/>
    </location>
</feature>
<sequence>MDKETRKQHERPSKGYNYPDTRKDSIYGKQLTLKRHIDPQEDSVEQIYGTPLISRPLTQPSTRNNQTTVTTAVTSTTTASSPTSSNTQTTTSQMVFNILPTERISGPKKQQGSAQPTISVTFPKVPFSSTVQLDMNMPEGVQWVNNLSRQDSPGRGNGIANHRPCSPCRPPQDVAMATTCNNLMRMSPAVDHRNAGLTCNNLQCMLPAGKLENTGTVCNTLQCTPPVGDGECGKKLKIDNLGLTARDFTQHSLMSFQEMNFPLLTMDTRDSNDIYPEEAPAPCQRQQSMGSLNPIELTVPKELSLSDSLEGWTPVKQPHEKVEDERKVFPDGMRQHPRGMDNILSPEHGHGRHGLLNNLFSSTFAKCVTTSQSDYIPHDHPLVFQNRRPCSPLFTSGGAVDTNKTNSPAALDLTQTPLKPLQEKMEYLPVDNAHKLTTLASESCGPTPCTYTCPFIGPDVFDPNQFKYCHSPTNPAGVPLSDPLSLLPTTGNWPKSESMDLDDGYIALPVGGASPYIHAITSFGSSSLDRSISCGMNDGSSEYSSTLPAHSRNASAPELCSMSQEIVSPSSLHDCLQARSRKPIMQDFPTSILDTEQDMSSSMSSPFFRRGSDASIQVRPSSKAPSSQSLAYSRSYDTIPADDNQSQSLDAHKARCQAPSSHPEPMQTPASKPPSLEIGMTEVPGWCPGVTDRTINQIMSKYINDDGNFIVWYYSARKTHVITVSHMGIRHYAVHNKTVAGDQAVFYIFEGGFESTSLASLIKHYMRNGLAEPASTMLVHGVNDPTKKFTTPEESSGSRGSRNRLSHVKLKRPLVVRYGNSAVKK</sequence>
<keyword evidence="3" id="KW-1185">Reference proteome</keyword>
<gene>
    <name evidence="2" type="ORF">C0Q70_14567</name>
</gene>
<organism evidence="2 3">
    <name type="scientific">Pomacea canaliculata</name>
    <name type="common">Golden apple snail</name>
    <dbReference type="NCBI Taxonomy" id="400727"/>
    <lineage>
        <taxon>Eukaryota</taxon>
        <taxon>Metazoa</taxon>
        <taxon>Spiralia</taxon>
        <taxon>Lophotrochozoa</taxon>
        <taxon>Mollusca</taxon>
        <taxon>Gastropoda</taxon>
        <taxon>Caenogastropoda</taxon>
        <taxon>Architaenioglossa</taxon>
        <taxon>Ampullarioidea</taxon>
        <taxon>Ampullariidae</taxon>
        <taxon>Pomacea</taxon>
    </lineage>
</organism>
<feature type="region of interest" description="Disordered" evidence="1">
    <location>
        <begin position="781"/>
        <end position="804"/>
    </location>
</feature>
<feature type="compositionally biased region" description="Low complexity" evidence="1">
    <location>
        <begin position="60"/>
        <end position="89"/>
    </location>
</feature>
<dbReference type="OrthoDB" id="6163008at2759"/>
<dbReference type="Gene3D" id="3.30.505.10">
    <property type="entry name" value="SH2 domain"/>
    <property type="match status" value="1"/>
</dbReference>